<accession>A0A8I1GHF7</accession>
<comment type="caution">
    <text evidence="2">The sequence shown here is derived from an EMBL/GenBank/DDBJ whole genome shotgun (WGS) entry which is preliminary data.</text>
</comment>
<dbReference type="SUPFAM" id="SSF51182">
    <property type="entry name" value="RmlC-like cupins"/>
    <property type="match status" value="1"/>
</dbReference>
<evidence type="ECO:0000313" key="3">
    <source>
        <dbReference type="Proteomes" id="UP000623250"/>
    </source>
</evidence>
<feature type="domain" description="Cupin type-2" evidence="1">
    <location>
        <begin position="42"/>
        <end position="111"/>
    </location>
</feature>
<dbReference type="Gene3D" id="2.60.120.10">
    <property type="entry name" value="Jelly Rolls"/>
    <property type="match status" value="1"/>
</dbReference>
<dbReference type="CDD" id="cd02210">
    <property type="entry name" value="cupin_BLR2406-like"/>
    <property type="match status" value="1"/>
</dbReference>
<dbReference type="InterPro" id="IPR014710">
    <property type="entry name" value="RmlC-like_jellyroll"/>
</dbReference>
<dbReference type="InterPro" id="IPR011051">
    <property type="entry name" value="RmlC_Cupin_sf"/>
</dbReference>
<dbReference type="Pfam" id="PF07883">
    <property type="entry name" value="Cupin_2"/>
    <property type="match status" value="1"/>
</dbReference>
<protein>
    <submittedName>
        <fullName evidence="2">Cupin domain-containing protein</fullName>
    </submittedName>
</protein>
<organism evidence="2 3">
    <name type="scientific">Rhodomicrobium udaipurense</name>
    <dbReference type="NCBI Taxonomy" id="1202716"/>
    <lineage>
        <taxon>Bacteria</taxon>
        <taxon>Pseudomonadati</taxon>
        <taxon>Pseudomonadota</taxon>
        <taxon>Alphaproteobacteria</taxon>
        <taxon>Hyphomicrobiales</taxon>
        <taxon>Hyphomicrobiaceae</taxon>
        <taxon>Rhodomicrobium</taxon>
    </lineage>
</organism>
<proteinExistence type="predicted"/>
<dbReference type="InterPro" id="IPR017102">
    <property type="entry name" value="UCP037087"/>
</dbReference>
<dbReference type="Proteomes" id="UP000623250">
    <property type="component" value="Unassembled WGS sequence"/>
</dbReference>
<sequence>MSNEPECRLVRAETTYDGKQGLTYRRGIAAETVGSEAICMHLLTVPPGGRAKVHLHEKHETAIYVLDGEAWTLYGDRLQHRTLTRAGDLLYIPAGVPHLPVNLSDKPTSAVIARTDASEQESVVLLPDLEPLAEEIIAALKSGDLKPELKAPPPV</sequence>
<keyword evidence="3" id="KW-1185">Reference proteome</keyword>
<dbReference type="RefSeq" id="WP_037235192.1">
    <property type="nucleotide sequence ID" value="NZ_JAEMUK010000014.1"/>
</dbReference>
<dbReference type="PIRSF" id="PIRSF037087">
    <property type="entry name" value="UCP037087"/>
    <property type="match status" value="1"/>
</dbReference>
<evidence type="ECO:0000313" key="2">
    <source>
        <dbReference type="EMBL" id="MBJ7543485.1"/>
    </source>
</evidence>
<dbReference type="AlphaFoldDB" id="A0A8I1GHF7"/>
<evidence type="ECO:0000259" key="1">
    <source>
        <dbReference type="Pfam" id="PF07883"/>
    </source>
</evidence>
<name>A0A8I1GHF7_9HYPH</name>
<dbReference type="EMBL" id="JAEMUK010000014">
    <property type="protein sequence ID" value="MBJ7543485.1"/>
    <property type="molecule type" value="Genomic_DNA"/>
</dbReference>
<gene>
    <name evidence="2" type="ORF">JDN41_07930</name>
</gene>
<dbReference type="InterPro" id="IPR013096">
    <property type="entry name" value="Cupin_2"/>
</dbReference>
<reference evidence="2 3" key="1">
    <citation type="submission" date="2020-12" db="EMBL/GenBank/DDBJ databases">
        <title>Revised draft genomes of Rhodomicrobium vannielii ATCC 17100 and Rhodomicrobium udaipurense JA643.</title>
        <authorList>
            <person name="Conners E.M."/>
            <person name="Davenport E.J."/>
            <person name="Bose A."/>
        </authorList>
    </citation>
    <scope>NUCLEOTIDE SEQUENCE [LARGE SCALE GENOMIC DNA]</scope>
    <source>
        <strain evidence="2 3">JA643</strain>
    </source>
</reference>